<dbReference type="InterPro" id="IPR009009">
    <property type="entry name" value="RlpA-like_DPBB"/>
</dbReference>
<reference evidence="3 4" key="1">
    <citation type="journal article" date="2016" name="Nat. Commun.">
        <title>Thousands of microbial genomes shed light on interconnected biogeochemical processes in an aquifer system.</title>
        <authorList>
            <person name="Anantharaman K."/>
            <person name="Brown C.T."/>
            <person name="Hug L.A."/>
            <person name="Sharon I."/>
            <person name="Castelle C.J."/>
            <person name="Probst A.J."/>
            <person name="Thomas B.C."/>
            <person name="Singh A."/>
            <person name="Wilkins M.J."/>
            <person name="Karaoz U."/>
            <person name="Brodie E.L."/>
            <person name="Williams K.H."/>
            <person name="Hubbard S.S."/>
            <person name="Banfield J.F."/>
        </authorList>
    </citation>
    <scope>NUCLEOTIDE SEQUENCE [LARGE SCALE GENOMIC DNA]</scope>
</reference>
<feature type="chain" id="PRO_5009581342" description="RlpA-like protein double-psi beta-barrel domain-containing protein" evidence="1">
    <location>
        <begin position="23"/>
        <end position="302"/>
    </location>
</feature>
<evidence type="ECO:0000313" key="4">
    <source>
        <dbReference type="Proteomes" id="UP000176498"/>
    </source>
</evidence>
<evidence type="ECO:0000313" key="3">
    <source>
        <dbReference type="EMBL" id="OGY41204.1"/>
    </source>
</evidence>
<dbReference type="InterPro" id="IPR036908">
    <property type="entry name" value="RlpA-like_sf"/>
</dbReference>
<organism evidence="3 4">
    <name type="scientific">Candidatus Buchananbacteria bacterium RBG_13_36_9</name>
    <dbReference type="NCBI Taxonomy" id="1797530"/>
    <lineage>
        <taxon>Bacteria</taxon>
        <taxon>Candidatus Buchananiibacteriota</taxon>
    </lineage>
</organism>
<feature type="domain" description="RlpA-like protein double-psi beta-barrel" evidence="2">
    <location>
        <begin position="225"/>
        <end position="291"/>
    </location>
</feature>
<gene>
    <name evidence="3" type="ORF">A2Y82_02050</name>
</gene>
<keyword evidence="1" id="KW-0732">Signal</keyword>
<proteinExistence type="predicted"/>
<feature type="signal peptide" evidence="1">
    <location>
        <begin position="1"/>
        <end position="22"/>
    </location>
</feature>
<dbReference type="SUPFAM" id="SSF50685">
    <property type="entry name" value="Barwin-like endoglucanases"/>
    <property type="match status" value="1"/>
</dbReference>
<dbReference type="EMBL" id="MHHZ01000021">
    <property type="protein sequence ID" value="OGY41204.1"/>
    <property type="molecule type" value="Genomic_DNA"/>
</dbReference>
<name>A0A1G1XMS0_9BACT</name>
<dbReference type="PANTHER" id="PTHR34183:SF1">
    <property type="entry name" value="ENDOLYTIC PEPTIDOGLYCAN TRANSGLYCOSYLASE RLPA"/>
    <property type="match status" value="1"/>
</dbReference>
<accession>A0A1G1XMS0</accession>
<evidence type="ECO:0000259" key="2">
    <source>
        <dbReference type="Pfam" id="PF03330"/>
    </source>
</evidence>
<dbReference type="Pfam" id="PF03330">
    <property type="entry name" value="DPBB_1"/>
    <property type="match status" value="1"/>
</dbReference>
<comment type="caution">
    <text evidence="3">The sequence shown here is derived from an EMBL/GenBank/DDBJ whole genome shotgun (WGS) entry which is preliminary data.</text>
</comment>
<dbReference type="Proteomes" id="UP000176498">
    <property type="component" value="Unassembled WGS sequence"/>
</dbReference>
<protein>
    <recommendedName>
        <fullName evidence="2">RlpA-like protein double-psi beta-barrel domain-containing protein</fullName>
    </recommendedName>
</protein>
<evidence type="ECO:0000256" key="1">
    <source>
        <dbReference type="SAM" id="SignalP"/>
    </source>
</evidence>
<sequence length="302" mass="33831">MKTLKYFLILAIFGLNVNYVWAADLPVFSDQSATQPNLQQIQFAPATNLAEVVEPINPTAIADTAVEIILNSQTFNLAEAEVWAGKKFKVFDNKFVFQIDSEMIKSPANLNLKEIILAPNSIMAPPKGMQLGSRIYEFDFKPVKESKLDKAIWLSVKYESNDYFRKNFYYFDQNKNQWLGIKGIISDGAQKIIVNISMPYAKVAILEDIDIMTEGTASWYKYKGCDCAASPDYPKGTKLKVTNLKNDKSVIVKVNDWGPDRSVHPDRVIDLDVVAFKKIATKSAGLCQVKVELAEPVKAATN</sequence>
<dbReference type="AlphaFoldDB" id="A0A1G1XMS0"/>
<dbReference type="PANTHER" id="PTHR34183">
    <property type="entry name" value="ENDOLYTIC PEPTIDOGLYCAN TRANSGLYCOSYLASE RLPA"/>
    <property type="match status" value="1"/>
</dbReference>
<dbReference type="Gene3D" id="2.40.40.10">
    <property type="entry name" value="RlpA-like domain"/>
    <property type="match status" value="1"/>
</dbReference>
<dbReference type="CDD" id="cd22268">
    <property type="entry name" value="DPBB_RlpA-like"/>
    <property type="match status" value="1"/>
</dbReference>